<protein>
    <submittedName>
        <fullName evidence="3">Uncharacterized protein</fullName>
    </submittedName>
</protein>
<name>A0ABZ2LRJ9_9BACT</name>
<reference evidence="3 4" key="1">
    <citation type="submission" date="2021-12" db="EMBL/GenBank/DDBJ databases">
        <title>Discovery of the Pendulisporaceae a myxobacterial family with distinct sporulation behavior and unique specialized metabolism.</title>
        <authorList>
            <person name="Garcia R."/>
            <person name="Popoff A."/>
            <person name="Bader C.D."/>
            <person name="Loehr J."/>
            <person name="Walesch S."/>
            <person name="Walt C."/>
            <person name="Boldt J."/>
            <person name="Bunk B."/>
            <person name="Haeckl F.J.F.P.J."/>
            <person name="Gunesch A.P."/>
            <person name="Birkelbach J."/>
            <person name="Nuebel U."/>
            <person name="Pietschmann T."/>
            <person name="Bach T."/>
            <person name="Mueller R."/>
        </authorList>
    </citation>
    <scope>NUCLEOTIDE SEQUENCE [LARGE SCALE GENOMIC DNA]</scope>
    <source>
        <strain evidence="3 4">MSr11954</strain>
    </source>
</reference>
<dbReference type="RefSeq" id="WP_394821183.1">
    <property type="nucleotide sequence ID" value="NZ_CP089984.1"/>
</dbReference>
<evidence type="ECO:0000256" key="1">
    <source>
        <dbReference type="SAM" id="MobiDB-lite"/>
    </source>
</evidence>
<evidence type="ECO:0000313" key="4">
    <source>
        <dbReference type="Proteomes" id="UP001370348"/>
    </source>
</evidence>
<feature type="transmembrane region" description="Helical" evidence="2">
    <location>
        <begin position="138"/>
        <end position="158"/>
    </location>
</feature>
<feature type="region of interest" description="Disordered" evidence="1">
    <location>
        <begin position="18"/>
        <end position="38"/>
    </location>
</feature>
<gene>
    <name evidence="3" type="ORF">LZC94_27335</name>
</gene>
<accession>A0ABZ2LRJ9</accession>
<keyword evidence="2" id="KW-1133">Transmembrane helix</keyword>
<keyword evidence="2" id="KW-0812">Transmembrane</keyword>
<evidence type="ECO:0000313" key="3">
    <source>
        <dbReference type="EMBL" id="WXB11562.1"/>
    </source>
</evidence>
<feature type="transmembrane region" description="Helical" evidence="2">
    <location>
        <begin position="170"/>
        <end position="192"/>
    </location>
</feature>
<sequence>MAAFFALSTGLVAAVGHAQTPPSQATPSPPPPAGVVWSGPAAGPDVVYLKDGQNLRGTLTELRIGQSATMQLPQGQSATIRWDGIARIERNGQEIPLQAPIAQPAPPVPQTGPAPETLAYNSGEPIPAGYHVETKPRLGLLISGSILTGIGALGIVAMEAGGNKREEKTAFDVVWGLLFFGPGLPLLLVGLLSPSRTLRRDASQAFWNPPPSDKSHLFGSFKIGFGPTKHGGGLLTIGRQF</sequence>
<dbReference type="Proteomes" id="UP001370348">
    <property type="component" value="Chromosome"/>
</dbReference>
<organism evidence="3 4">
    <name type="scientific">Pendulispora albinea</name>
    <dbReference type="NCBI Taxonomy" id="2741071"/>
    <lineage>
        <taxon>Bacteria</taxon>
        <taxon>Pseudomonadati</taxon>
        <taxon>Myxococcota</taxon>
        <taxon>Myxococcia</taxon>
        <taxon>Myxococcales</taxon>
        <taxon>Sorangiineae</taxon>
        <taxon>Pendulisporaceae</taxon>
        <taxon>Pendulispora</taxon>
    </lineage>
</organism>
<dbReference type="EMBL" id="CP089984">
    <property type="protein sequence ID" value="WXB11562.1"/>
    <property type="molecule type" value="Genomic_DNA"/>
</dbReference>
<keyword evidence="2" id="KW-0472">Membrane</keyword>
<proteinExistence type="predicted"/>
<keyword evidence="4" id="KW-1185">Reference proteome</keyword>
<evidence type="ECO:0000256" key="2">
    <source>
        <dbReference type="SAM" id="Phobius"/>
    </source>
</evidence>